<dbReference type="AlphaFoldDB" id="A0A836KJ47"/>
<feature type="compositionally biased region" description="Basic and acidic residues" evidence="1">
    <location>
        <begin position="100"/>
        <end position="110"/>
    </location>
</feature>
<sequence>MRSTSTLLHTPASAYLHSILSREQDRPLGLPAYFIPRVRKELLTALVWWLPPASAAESLSATEQSCPCTRLVLLDRSALSDEEVRQVCKNWADQRAAQIERHEQKRRSNLEQHNIAVTATAAGKERDDGDGDFDEEAQLDDHDEGMERHKGGASQGSTHLAAPQHPPPQQRQRKGGRPHYRRRCSSTSRTLPR</sequence>
<name>A0A836KJ47_9TRYP</name>
<evidence type="ECO:0000313" key="3">
    <source>
        <dbReference type="Proteomes" id="UP000673552"/>
    </source>
</evidence>
<reference evidence="3" key="1">
    <citation type="journal article" date="2021" name="Microbiol. Resour. Announc.">
        <title>LGAAP: Leishmaniinae Genome Assembly and Annotation Pipeline.</title>
        <authorList>
            <person name="Almutairi H."/>
            <person name="Urbaniak M.D."/>
            <person name="Bates M.D."/>
            <person name="Jariyapan N."/>
            <person name="Kwakye-Nuako G."/>
            <person name="Thomaz-Soccol V."/>
            <person name="Al-Salem W.S."/>
            <person name="Dillon R.J."/>
            <person name="Bates P.A."/>
            <person name="Gatherer D."/>
        </authorList>
    </citation>
    <scope>NUCLEOTIDE SEQUENCE [LARGE SCALE GENOMIC DNA]</scope>
</reference>
<accession>A0A836KJ47</accession>
<feature type="region of interest" description="Disordered" evidence="1">
    <location>
        <begin position="100"/>
        <end position="193"/>
    </location>
</feature>
<dbReference type="EMBL" id="JAFEUZ010000024">
    <property type="protein sequence ID" value="KAG5477754.1"/>
    <property type="molecule type" value="Genomic_DNA"/>
</dbReference>
<keyword evidence="3" id="KW-1185">Reference proteome</keyword>
<comment type="caution">
    <text evidence="2">The sequence shown here is derived from an EMBL/GenBank/DDBJ whole genome shotgun (WGS) entry which is preliminary data.</text>
</comment>
<dbReference type="GeneID" id="92515041"/>
<dbReference type="RefSeq" id="XP_067178392.1">
    <property type="nucleotide sequence ID" value="XM_067322529.1"/>
</dbReference>
<reference evidence="3" key="2">
    <citation type="journal article" date="2021" name="Sci. Data">
        <title>Chromosome-scale genome sequencing, assembly and annotation of six genomes from subfamily Leishmaniinae.</title>
        <authorList>
            <person name="Almutairi H."/>
            <person name="Urbaniak M.D."/>
            <person name="Bates M.D."/>
            <person name="Jariyapan N."/>
            <person name="Kwakye-Nuako G."/>
            <person name="Thomaz Soccol V."/>
            <person name="Al-Salem W.S."/>
            <person name="Dillon R.J."/>
            <person name="Bates P.A."/>
            <person name="Gatherer D."/>
        </authorList>
    </citation>
    <scope>NUCLEOTIDE SEQUENCE [LARGE SCALE GENOMIC DNA]</scope>
</reference>
<organism evidence="2 3">
    <name type="scientific">Leishmania martiniquensis</name>
    <dbReference type="NCBI Taxonomy" id="1580590"/>
    <lineage>
        <taxon>Eukaryota</taxon>
        <taxon>Discoba</taxon>
        <taxon>Euglenozoa</taxon>
        <taxon>Kinetoplastea</taxon>
        <taxon>Metakinetoplastina</taxon>
        <taxon>Trypanosomatida</taxon>
        <taxon>Trypanosomatidae</taxon>
        <taxon>Leishmaniinae</taxon>
        <taxon>Leishmania</taxon>
    </lineage>
</organism>
<feature type="compositionally biased region" description="Basic residues" evidence="1">
    <location>
        <begin position="171"/>
        <end position="184"/>
    </location>
</feature>
<dbReference type="OrthoDB" id="266978at2759"/>
<gene>
    <name evidence="2" type="ORF">LSCM1_05052</name>
</gene>
<evidence type="ECO:0000313" key="2">
    <source>
        <dbReference type="EMBL" id="KAG5477754.1"/>
    </source>
</evidence>
<proteinExistence type="predicted"/>
<evidence type="ECO:0000256" key="1">
    <source>
        <dbReference type="SAM" id="MobiDB-lite"/>
    </source>
</evidence>
<dbReference type="Proteomes" id="UP000673552">
    <property type="component" value="Unassembled WGS sequence"/>
</dbReference>
<dbReference type="KEGG" id="lmat:92515041"/>
<protein>
    <submittedName>
        <fullName evidence="2">Uncharacterized protein</fullName>
    </submittedName>
</protein>
<feature type="compositionally biased region" description="Acidic residues" evidence="1">
    <location>
        <begin position="128"/>
        <end position="144"/>
    </location>
</feature>